<comment type="caution">
    <text evidence="2">The sequence shown here is derived from an EMBL/GenBank/DDBJ whole genome shotgun (WGS) entry which is preliminary data.</text>
</comment>
<reference evidence="2 3" key="1">
    <citation type="submission" date="2019-07" db="EMBL/GenBank/DDBJ databases">
        <title>Novel species of Flavobacterium.</title>
        <authorList>
            <person name="Liu Q."/>
            <person name="Xin Y.-H."/>
        </authorList>
    </citation>
    <scope>NUCLEOTIDE SEQUENCE [LARGE SCALE GENOMIC DNA]</scope>
    <source>
        <strain evidence="2 3">LB1R34</strain>
    </source>
</reference>
<protein>
    <submittedName>
        <fullName evidence="2">Cupin domain-containing protein</fullName>
    </submittedName>
</protein>
<dbReference type="InterPro" id="IPR025499">
    <property type="entry name" value="KdgF"/>
</dbReference>
<gene>
    <name evidence="2" type="ORF">FNW21_01875</name>
</gene>
<dbReference type="InterPro" id="IPR052535">
    <property type="entry name" value="Bacilysin_H2HPP_isomerase"/>
</dbReference>
<dbReference type="PANTHER" id="PTHR40112">
    <property type="entry name" value="H2HPP ISOMERASE"/>
    <property type="match status" value="1"/>
</dbReference>
<dbReference type="SUPFAM" id="SSF51182">
    <property type="entry name" value="RmlC-like cupins"/>
    <property type="match status" value="1"/>
</dbReference>
<dbReference type="Proteomes" id="UP000316371">
    <property type="component" value="Unassembled WGS sequence"/>
</dbReference>
<keyword evidence="3" id="KW-1185">Reference proteome</keyword>
<dbReference type="OrthoDB" id="9811153at2"/>
<feature type="domain" description="Cupin type-2" evidence="1">
    <location>
        <begin position="30"/>
        <end position="96"/>
    </location>
</feature>
<evidence type="ECO:0000313" key="3">
    <source>
        <dbReference type="Proteomes" id="UP000316371"/>
    </source>
</evidence>
<dbReference type="AlphaFoldDB" id="A0A553EDI8"/>
<dbReference type="InterPro" id="IPR014710">
    <property type="entry name" value="RmlC-like_jellyroll"/>
</dbReference>
<evidence type="ECO:0000313" key="2">
    <source>
        <dbReference type="EMBL" id="TRX43108.1"/>
    </source>
</evidence>
<dbReference type="Gene3D" id="2.60.120.10">
    <property type="entry name" value="Jelly Rolls"/>
    <property type="match status" value="1"/>
</dbReference>
<sequence length="105" mass="11885">MIEIKALPQKEIKDGFKAQFVHADTFTLGYWDVEEGAILPAHSHIHEQVTQVLEGQFEMTIGKETKIYKKGQLVVIPSNVVHGGKALTKCKLFDVFCPVREEYLV</sequence>
<dbReference type="CDD" id="cd02238">
    <property type="entry name" value="cupin_KdgF"/>
    <property type="match status" value="1"/>
</dbReference>
<dbReference type="RefSeq" id="WP_144255029.1">
    <property type="nucleotide sequence ID" value="NZ_VJZT01000001.1"/>
</dbReference>
<dbReference type="PIRSF" id="PIRSF029883">
    <property type="entry name" value="KdgF"/>
    <property type="match status" value="1"/>
</dbReference>
<name>A0A553EDI8_9FLAO</name>
<evidence type="ECO:0000259" key="1">
    <source>
        <dbReference type="Pfam" id="PF07883"/>
    </source>
</evidence>
<dbReference type="InterPro" id="IPR013096">
    <property type="entry name" value="Cupin_2"/>
</dbReference>
<organism evidence="2 3">
    <name type="scientific">Flavobacterium restrictum</name>
    <dbReference type="NCBI Taxonomy" id="2594428"/>
    <lineage>
        <taxon>Bacteria</taxon>
        <taxon>Pseudomonadati</taxon>
        <taxon>Bacteroidota</taxon>
        <taxon>Flavobacteriia</taxon>
        <taxon>Flavobacteriales</taxon>
        <taxon>Flavobacteriaceae</taxon>
        <taxon>Flavobacterium</taxon>
    </lineage>
</organism>
<accession>A0A553EDI8</accession>
<dbReference type="InterPro" id="IPR011051">
    <property type="entry name" value="RmlC_Cupin_sf"/>
</dbReference>
<dbReference type="EMBL" id="VJZT01000001">
    <property type="protein sequence ID" value="TRX43108.1"/>
    <property type="molecule type" value="Genomic_DNA"/>
</dbReference>
<dbReference type="PANTHER" id="PTHR40112:SF1">
    <property type="entry name" value="H2HPP ISOMERASE"/>
    <property type="match status" value="1"/>
</dbReference>
<dbReference type="Pfam" id="PF07883">
    <property type="entry name" value="Cupin_2"/>
    <property type="match status" value="1"/>
</dbReference>
<proteinExistence type="predicted"/>